<dbReference type="PANTHER" id="PTHR43792:SF13">
    <property type="entry name" value="ACETYLTRANSFERASE"/>
    <property type="match status" value="1"/>
</dbReference>
<dbReference type="InterPro" id="IPR051531">
    <property type="entry name" value="N-acetyltransferase"/>
</dbReference>
<keyword evidence="3" id="KW-1185">Reference proteome</keyword>
<dbReference type="InterPro" id="IPR000182">
    <property type="entry name" value="GNAT_dom"/>
</dbReference>
<proteinExistence type="predicted"/>
<dbReference type="CDD" id="cd04301">
    <property type="entry name" value="NAT_SF"/>
    <property type="match status" value="1"/>
</dbReference>
<evidence type="ECO:0000313" key="2">
    <source>
        <dbReference type="EMBL" id="PFG34301.1"/>
    </source>
</evidence>
<dbReference type="AlphaFoldDB" id="A0A2A9E6X9"/>
<dbReference type="Gene3D" id="3.40.630.30">
    <property type="match status" value="1"/>
</dbReference>
<dbReference type="EMBL" id="PDJG01000001">
    <property type="protein sequence ID" value="PFG34301.1"/>
    <property type="molecule type" value="Genomic_DNA"/>
</dbReference>
<protein>
    <submittedName>
        <fullName evidence="2">RimJ/RimL family protein N-acetyltransferase</fullName>
    </submittedName>
</protein>
<dbReference type="PROSITE" id="PS51186">
    <property type="entry name" value="GNAT"/>
    <property type="match status" value="1"/>
</dbReference>
<organism evidence="2 3">
    <name type="scientific">Sanguibacter antarcticus</name>
    <dbReference type="NCBI Taxonomy" id="372484"/>
    <lineage>
        <taxon>Bacteria</taxon>
        <taxon>Bacillati</taxon>
        <taxon>Actinomycetota</taxon>
        <taxon>Actinomycetes</taxon>
        <taxon>Micrococcales</taxon>
        <taxon>Sanguibacteraceae</taxon>
        <taxon>Sanguibacter</taxon>
    </lineage>
</organism>
<reference evidence="2 3" key="1">
    <citation type="submission" date="2017-10" db="EMBL/GenBank/DDBJ databases">
        <title>Sequencing the genomes of 1000 actinobacteria strains.</title>
        <authorList>
            <person name="Klenk H.-P."/>
        </authorList>
    </citation>
    <scope>NUCLEOTIDE SEQUENCE [LARGE SCALE GENOMIC DNA]</scope>
    <source>
        <strain evidence="2 3">DSM 18966</strain>
    </source>
</reference>
<dbReference type="RefSeq" id="WP_245862451.1">
    <property type="nucleotide sequence ID" value="NZ_PDJG01000001.1"/>
</dbReference>
<accession>A0A2A9E6X9</accession>
<dbReference type="GO" id="GO:0016747">
    <property type="term" value="F:acyltransferase activity, transferring groups other than amino-acyl groups"/>
    <property type="evidence" value="ECO:0007669"/>
    <property type="project" value="InterPro"/>
</dbReference>
<dbReference type="PANTHER" id="PTHR43792">
    <property type="entry name" value="GNAT FAMILY, PUTATIVE (AFU_ORTHOLOGUE AFUA_3G00765)-RELATED-RELATED"/>
    <property type="match status" value="1"/>
</dbReference>
<dbReference type="InterPro" id="IPR016181">
    <property type="entry name" value="Acyl_CoA_acyltransferase"/>
</dbReference>
<feature type="domain" description="N-acetyltransferase" evidence="1">
    <location>
        <begin position="42"/>
        <end position="178"/>
    </location>
</feature>
<gene>
    <name evidence="2" type="ORF">ATL42_2207</name>
</gene>
<evidence type="ECO:0000313" key="3">
    <source>
        <dbReference type="Proteomes" id="UP000225548"/>
    </source>
</evidence>
<keyword evidence="2" id="KW-0808">Transferase</keyword>
<evidence type="ECO:0000259" key="1">
    <source>
        <dbReference type="PROSITE" id="PS51186"/>
    </source>
</evidence>
<dbReference type="Pfam" id="PF13302">
    <property type="entry name" value="Acetyltransf_3"/>
    <property type="match status" value="1"/>
</dbReference>
<comment type="caution">
    <text evidence="2">The sequence shown here is derived from an EMBL/GenBank/DDBJ whole genome shotgun (WGS) entry which is preliminary data.</text>
</comment>
<dbReference type="SUPFAM" id="SSF55729">
    <property type="entry name" value="Acyl-CoA N-acyltransferases (Nat)"/>
    <property type="match status" value="1"/>
</dbReference>
<dbReference type="Proteomes" id="UP000225548">
    <property type="component" value="Unassembled WGS sequence"/>
</dbReference>
<sequence>MPSTPDISPPDTPDVRLVQLPVDAIHALAAGDLATANRTSPVVLTPYFAGPDWGSVWSMRSAQVRTDPASAGWITRVILDVESGTAVGRAGFHGPPDDLGMLEVGYAVDPAWRRRGYARAALEALLDRAAREPSVSIVRATITPDNLASRALVARYGFVEVGEQWDDEDGLETIFEVPAARSALTR</sequence>
<name>A0A2A9E6X9_9MICO</name>